<reference evidence="5 6" key="1">
    <citation type="submission" date="2018-06" db="EMBL/GenBank/DDBJ databases">
        <title>Pedobacter endophyticus sp. nov., an endophytic bacterium isolated from a leaf of Triticum aestivum.</title>
        <authorList>
            <person name="Zhang L."/>
        </authorList>
    </citation>
    <scope>NUCLEOTIDE SEQUENCE [LARGE SCALE GENOMIC DNA]</scope>
    <source>
        <strain evidence="5 6">CM134L-2</strain>
    </source>
</reference>
<sequence>MEEKKSINSIPEPTRAELEILQVLWEFGPSTVRFVNDELNKQREVNYTSTLKQMQIMDEKGILSRDASQMKHIYAPVQAELKTKGQLLDKFVDTLYKGSAANLVMQLLDNDKTTKEELEEIKRLLDELEK</sequence>
<keyword evidence="6" id="KW-1185">Reference proteome</keyword>
<evidence type="ECO:0000256" key="1">
    <source>
        <dbReference type="ARBA" id="ARBA00011046"/>
    </source>
</evidence>
<protein>
    <submittedName>
        <fullName evidence="5">BlaI/MecI/CopY family transcriptional regulator</fullName>
    </submittedName>
</protein>
<dbReference type="AlphaFoldDB" id="A0A443YWX0"/>
<comment type="similarity">
    <text evidence="1">Belongs to the BlaI transcriptional regulatory family.</text>
</comment>
<dbReference type="Proteomes" id="UP000284120">
    <property type="component" value="Unassembled WGS sequence"/>
</dbReference>
<dbReference type="InterPro" id="IPR036388">
    <property type="entry name" value="WH-like_DNA-bd_sf"/>
</dbReference>
<dbReference type="Gene3D" id="1.10.4040.10">
    <property type="entry name" value="Penicillinase repressor domain"/>
    <property type="match status" value="1"/>
</dbReference>
<gene>
    <name evidence="5" type="ORF">DPV69_08890</name>
</gene>
<evidence type="ECO:0000313" key="5">
    <source>
        <dbReference type="EMBL" id="RWU08480.1"/>
    </source>
</evidence>
<dbReference type="EMBL" id="SAYW01000002">
    <property type="protein sequence ID" value="RWU08480.1"/>
    <property type="molecule type" value="Genomic_DNA"/>
</dbReference>
<dbReference type="Gene3D" id="1.10.10.10">
    <property type="entry name" value="Winged helix-like DNA-binding domain superfamily/Winged helix DNA-binding domain"/>
    <property type="match status" value="1"/>
</dbReference>
<dbReference type="GO" id="GO:0003677">
    <property type="term" value="F:DNA binding"/>
    <property type="evidence" value="ECO:0007669"/>
    <property type="project" value="UniProtKB-KW"/>
</dbReference>
<dbReference type="OrthoDB" id="279010at2"/>
<evidence type="ECO:0000256" key="3">
    <source>
        <dbReference type="ARBA" id="ARBA00023125"/>
    </source>
</evidence>
<dbReference type="GO" id="GO:0045892">
    <property type="term" value="P:negative regulation of DNA-templated transcription"/>
    <property type="evidence" value="ECO:0007669"/>
    <property type="project" value="InterPro"/>
</dbReference>
<name>A0A443YWX0_9SPHI</name>
<organism evidence="5 6">
    <name type="scientific">Pedobacter chitinilyticus</name>
    <dbReference type="NCBI Taxonomy" id="2233776"/>
    <lineage>
        <taxon>Bacteria</taxon>
        <taxon>Pseudomonadati</taxon>
        <taxon>Bacteroidota</taxon>
        <taxon>Sphingobacteriia</taxon>
        <taxon>Sphingobacteriales</taxon>
        <taxon>Sphingobacteriaceae</taxon>
        <taxon>Pedobacter</taxon>
    </lineage>
</organism>
<dbReference type="RefSeq" id="WP_113646997.1">
    <property type="nucleotide sequence ID" value="NZ_QMHN01000002.1"/>
</dbReference>
<dbReference type="PIRSF" id="PIRSF019455">
    <property type="entry name" value="CopR_AtkY"/>
    <property type="match status" value="1"/>
</dbReference>
<proteinExistence type="inferred from homology"/>
<accession>A0A443YWX0</accession>
<evidence type="ECO:0000256" key="4">
    <source>
        <dbReference type="ARBA" id="ARBA00023163"/>
    </source>
</evidence>
<dbReference type="InterPro" id="IPR005650">
    <property type="entry name" value="BlaI_family"/>
</dbReference>
<evidence type="ECO:0000256" key="2">
    <source>
        <dbReference type="ARBA" id="ARBA00023015"/>
    </source>
</evidence>
<comment type="caution">
    <text evidence="5">The sequence shown here is derived from an EMBL/GenBank/DDBJ whole genome shotgun (WGS) entry which is preliminary data.</text>
</comment>
<keyword evidence="2" id="KW-0805">Transcription regulation</keyword>
<evidence type="ECO:0000313" key="6">
    <source>
        <dbReference type="Proteomes" id="UP000284120"/>
    </source>
</evidence>
<dbReference type="InterPro" id="IPR036390">
    <property type="entry name" value="WH_DNA-bd_sf"/>
</dbReference>
<keyword evidence="3" id="KW-0238">DNA-binding</keyword>
<dbReference type="Pfam" id="PF03965">
    <property type="entry name" value="Penicillinase_R"/>
    <property type="match status" value="1"/>
</dbReference>
<dbReference type="SUPFAM" id="SSF46785">
    <property type="entry name" value="Winged helix' DNA-binding domain"/>
    <property type="match status" value="1"/>
</dbReference>
<keyword evidence="4" id="KW-0804">Transcription</keyword>